<accession>A0ABP4P5M7</accession>
<name>A0ABP4P5M7_9ACTN</name>
<organism evidence="1 2">
    <name type="scientific">Dactylosporangium maewongense</name>
    <dbReference type="NCBI Taxonomy" id="634393"/>
    <lineage>
        <taxon>Bacteria</taxon>
        <taxon>Bacillati</taxon>
        <taxon>Actinomycetota</taxon>
        <taxon>Actinomycetes</taxon>
        <taxon>Micromonosporales</taxon>
        <taxon>Micromonosporaceae</taxon>
        <taxon>Dactylosporangium</taxon>
    </lineage>
</organism>
<comment type="caution">
    <text evidence="1">The sequence shown here is derived from an EMBL/GenBank/DDBJ whole genome shotgun (WGS) entry which is preliminary data.</text>
</comment>
<gene>
    <name evidence="1" type="ORF">GCM10009827_113720</name>
</gene>
<reference evidence="2" key="1">
    <citation type="journal article" date="2019" name="Int. J. Syst. Evol. Microbiol.">
        <title>The Global Catalogue of Microorganisms (GCM) 10K type strain sequencing project: providing services to taxonomists for standard genome sequencing and annotation.</title>
        <authorList>
            <consortium name="The Broad Institute Genomics Platform"/>
            <consortium name="The Broad Institute Genome Sequencing Center for Infectious Disease"/>
            <person name="Wu L."/>
            <person name="Ma J."/>
        </authorList>
    </citation>
    <scope>NUCLEOTIDE SEQUENCE [LARGE SCALE GENOMIC DNA]</scope>
    <source>
        <strain evidence="2">JCM 15933</strain>
    </source>
</reference>
<sequence>MRAWTRIVTLVLIAGAVVAVAWVLSAPSTTRTPIGGAVPDEHGLRVSLTFSSCEALDRIDVAEDSRQVRLTAYLRGRGSCGQDPMTTQTVPVPLKTPLRDREVVDGATGRRLTL</sequence>
<dbReference type="Proteomes" id="UP001501470">
    <property type="component" value="Unassembled WGS sequence"/>
</dbReference>
<proteinExistence type="predicted"/>
<keyword evidence="2" id="KW-1185">Reference proteome</keyword>
<protein>
    <submittedName>
        <fullName evidence="1">Uncharacterized protein</fullName>
    </submittedName>
</protein>
<evidence type="ECO:0000313" key="2">
    <source>
        <dbReference type="Proteomes" id="UP001501470"/>
    </source>
</evidence>
<evidence type="ECO:0000313" key="1">
    <source>
        <dbReference type="EMBL" id="GAA1572990.1"/>
    </source>
</evidence>
<dbReference type="EMBL" id="BAAAQD010000049">
    <property type="protein sequence ID" value="GAA1572990.1"/>
    <property type="molecule type" value="Genomic_DNA"/>
</dbReference>